<dbReference type="AlphaFoldDB" id="A0A556C415"/>
<evidence type="ECO:0000256" key="3">
    <source>
        <dbReference type="ARBA" id="ARBA00023163"/>
    </source>
</evidence>
<dbReference type="OrthoDB" id="9796019at2"/>
<dbReference type="Pfam" id="PF00440">
    <property type="entry name" value="TetR_N"/>
    <property type="match status" value="1"/>
</dbReference>
<dbReference type="Pfam" id="PF16859">
    <property type="entry name" value="TetR_C_11"/>
    <property type="match status" value="1"/>
</dbReference>
<keyword evidence="3" id="KW-0804">Transcription</keyword>
<dbReference type="InterPro" id="IPR050109">
    <property type="entry name" value="HTH-type_TetR-like_transc_reg"/>
</dbReference>
<dbReference type="InterPro" id="IPR036271">
    <property type="entry name" value="Tet_transcr_reg_TetR-rel_C_sf"/>
</dbReference>
<evidence type="ECO:0000259" key="5">
    <source>
        <dbReference type="PROSITE" id="PS50977"/>
    </source>
</evidence>
<evidence type="ECO:0000256" key="1">
    <source>
        <dbReference type="ARBA" id="ARBA00023015"/>
    </source>
</evidence>
<evidence type="ECO:0000256" key="2">
    <source>
        <dbReference type="ARBA" id="ARBA00023125"/>
    </source>
</evidence>
<comment type="caution">
    <text evidence="6">The sequence shown here is derived from an EMBL/GenBank/DDBJ whole genome shotgun (WGS) entry which is preliminary data.</text>
</comment>
<dbReference type="Gene3D" id="1.10.357.10">
    <property type="entry name" value="Tetracycline Repressor, domain 2"/>
    <property type="match status" value="1"/>
</dbReference>
<gene>
    <name evidence="6" type="ORF">FO013_20635</name>
</gene>
<proteinExistence type="predicted"/>
<dbReference type="InterPro" id="IPR009057">
    <property type="entry name" value="Homeodomain-like_sf"/>
</dbReference>
<protein>
    <submittedName>
        <fullName evidence="6">TetR/AcrR family transcriptional regulator</fullName>
    </submittedName>
</protein>
<dbReference type="PROSITE" id="PS50977">
    <property type="entry name" value="HTH_TETR_2"/>
    <property type="match status" value="1"/>
</dbReference>
<dbReference type="PANTHER" id="PTHR30055">
    <property type="entry name" value="HTH-TYPE TRANSCRIPTIONAL REGULATOR RUTR"/>
    <property type="match status" value="1"/>
</dbReference>
<dbReference type="RefSeq" id="WP_143924445.1">
    <property type="nucleotide sequence ID" value="NZ_VLTK01000020.1"/>
</dbReference>
<name>A0A556C415_BREAU</name>
<evidence type="ECO:0000313" key="6">
    <source>
        <dbReference type="EMBL" id="TSI12203.1"/>
    </source>
</evidence>
<keyword evidence="1" id="KW-0805">Transcription regulation</keyword>
<dbReference type="SUPFAM" id="SSF48498">
    <property type="entry name" value="Tetracyclin repressor-like, C-terminal domain"/>
    <property type="match status" value="1"/>
</dbReference>
<dbReference type="Gene3D" id="1.10.10.60">
    <property type="entry name" value="Homeodomain-like"/>
    <property type="match status" value="1"/>
</dbReference>
<dbReference type="EMBL" id="VLTK01000020">
    <property type="protein sequence ID" value="TSI12203.1"/>
    <property type="molecule type" value="Genomic_DNA"/>
</dbReference>
<feature type="DNA-binding region" description="H-T-H motif" evidence="4">
    <location>
        <begin position="35"/>
        <end position="54"/>
    </location>
</feature>
<keyword evidence="7" id="KW-1185">Reference proteome</keyword>
<evidence type="ECO:0000256" key="4">
    <source>
        <dbReference type="PROSITE-ProRule" id="PRU00335"/>
    </source>
</evidence>
<evidence type="ECO:0000313" key="7">
    <source>
        <dbReference type="Proteomes" id="UP000316406"/>
    </source>
</evidence>
<feature type="domain" description="HTH tetR-type" evidence="5">
    <location>
        <begin position="12"/>
        <end position="72"/>
    </location>
</feature>
<organism evidence="6 7">
    <name type="scientific">Brevibacterium aurantiacum</name>
    <dbReference type="NCBI Taxonomy" id="273384"/>
    <lineage>
        <taxon>Bacteria</taxon>
        <taxon>Bacillati</taxon>
        <taxon>Actinomycetota</taxon>
        <taxon>Actinomycetes</taxon>
        <taxon>Micrococcales</taxon>
        <taxon>Brevibacteriaceae</taxon>
        <taxon>Brevibacterium</taxon>
    </lineage>
</organism>
<dbReference type="GO" id="GO:0003700">
    <property type="term" value="F:DNA-binding transcription factor activity"/>
    <property type="evidence" value="ECO:0007669"/>
    <property type="project" value="TreeGrafter"/>
</dbReference>
<sequence length="196" mass="21637">MSTSSTPRRRGSERTLELLDVTLALAEEVGYRGLTVEAIARRAGVGKHTIYRRWPTIADLLLDALNHVWSSELNYRSQGAIRADLREQFLRSSYALSHAPLGPIYRAVIAAAQSDESLRGAIHSRFLKTVEESTLERISLAQQQGQLKSDADLAAVVEVLVGSLYYRWLLTDRAIDEGAVDGLIGMFMDAYGESGV</sequence>
<reference evidence="6 7" key="1">
    <citation type="submission" date="2019-07" db="EMBL/GenBank/DDBJ databases">
        <title>Draft genome sequence of Brevibacterium aurantiacum XU54 isolated from Xinjiang China.</title>
        <authorList>
            <person name="Xu X."/>
        </authorList>
    </citation>
    <scope>NUCLEOTIDE SEQUENCE [LARGE SCALE GENOMIC DNA]</scope>
    <source>
        <strain evidence="6 7">XU54</strain>
    </source>
</reference>
<dbReference type="InterPro" id="IPR001647">
    <property type="entry name" value="HTH_TetR"/>
</dbReference>
<dbReference type="InterPro" id="IPR011075">
    <property type="entry name" value="TetR_C"/>
</dbReference>
<dbReference type="PANTHER" id="PTHR30055:SF148">
    <property type="entry name" value="TETR-FAMILY TRANSCRIPTIONAL REGULATOR"/>
    <property type="match status" value="1"/>
</dbReference>
<dbReference type="GO" id="GO:0000976">
    <property type="term" value="F:transcription cis-regulatory region binding"/>
    <property type="evidence" value="ECO:0007669"/>
    <property type="project" value="TreeGrafter"/>
</dbReference>
<keyword evidence="2 4" id="KW-0238">DNA-binding</keyword>
<dbReference type="SUPFAM" id="SSF46689">
    <property type="entry name" value="Homeodomain-like"/>
    <property type="match status" value="1"/>
</dbReference>
<dbReference type="Proteomes" id="UP000316406">
    <property type="component" value="Unassembled WGS sequence"/>
</dbReference>
<accession>A0A556C415</accession>